<evidence type="ECO:0000313" key="3">
    <source>
        <dbReference type="Proteomes" id="UP001596333"/>
    </source>
</evidence>
<dbReference type="RefSeq" id="WP_379764499.1">
    <property type="nucleotide sequence ID" value="NZ_JBHSXI010000001.1"/>
</dbReference>
<dbReference type="GO" id="GO:0004519">
    <property type="term" value="F:endonuclease activity"/>
    <property type="evidence" value="ECO:0007669"/>
    <property type="project" value="UniProtKB-KW"/>
</dbReference>
<sequence>MGRDADRERTWDDRAGTSCPRCGRSYDDTERADVHHRDGDDGNGSPNNLRKRCKSCHLGGEHGRDVESPKTPAGLRRRGPSGPSRSGPPR</sequence>
<dbReference type="AlphaFoldDB" id="A0ABD5UFA3"/>
<keyword evidence="3" id="KW-1185">Reference proteome</keyword>
<protein>
    <submittedName>
        <fullName evidence="2">HNH endonuclease</fullName>
    </submittedName>
</protein>
<organism evidence="2 3">
    <name type="scientific">Halorubrum trueperi</name>
    <dbReference type="NCBI Taxonomy" id="2004704"/>
    <lineage>
        <taxon>Archaea</taxon>
        <taxon>Methanobacteriati</taxon>
        <taxon>Methanobacteriota</taxon>
        <taxon>Stenosarchaea group</taxon>
        <taxon>Halobacteria</taxon>
        <taxon>Halobacteriales</taxon>
        <taxon>Haloferacaceae</taxon>
        <taxon>Halorubrum</taxon>
    </lineage>
</organism>
<accession>A0ABD5UFA3</accession>
<dbReference type="EMBL" id="JBHSXI010000001">
    <property type="protein sequence ID" value="MFC6887943.1"/>
    <property type="molecule type" value="Genomic_DNA"/>
</dbReference>
<evidence type="ECO:0000313" key="2">
    <source>
        <dbReference type="EMBL" id="MFC6887943.1"/>
    </source>
</evidence>
<gene>
    <name evidence="2" type="ORF">ACFQEY_02570</name>
</gene>
<feature type="compositionally biased region" description="Basic and acidic residues" evidence="1">
    <location>
        <begin position="24"/>
        <end position="40"/>
    </location>
</feature>
<dbReference type="Proteomes" id="UP001596333">
    <property type="component" value="Unassembled WGS sequence"/>
</dbReference>
<proteinExistence type="predicted"/>
<keyword evidence="2" id="KW-0540">Nuclease</keyword>
<feature type="compositionally biased region" description="Basic and acidic residues" evidence="1">
    <location>
        <begin position="59"/>
        <end position="68"/>
    </location>
</feature>
<comment type="caution">
    <text evidence="2">The sequence shown here is derived from an EMBL/GenBank/DDBJ whole genome shotgun (WGS) entry which is preliminary data.</text>
</comment>
<keyword evidence="2" id="KW-0255">Endonuclease</keyword>
<feature type="compositionally biased region" description="Low complexity" evidence="1">
    <location>
        <begin position="80"/>
        <end position="90"/>
    </location>
</feature>
<reference evidence="2 3" key="1">
    <citation type="journal article" date="2019" name="Int. J. Syst. Evol. Microbiol.">
        <title>The Global Catalogue of Microorganisms (GCM) 10K type strain sequencing project: providing services to taxonomists for standard genome sequencing and annotation.</title>
        <authorList>
            <consortium name="The Broad Institute Genomics Platform"/>
            <consortium name="The Broad Institute Genome Sequencing Center for Infectious Disease"/>
            <person name="Wu L."/>
            <person name="Ma J."/>
        </authorList>
    </citation>
    <scope>NUCLEOTIDE SEQUENCE [LARGE SCALE GENOMIC DNA]</scope>
    <source>
        <strain evidence="2 3">Y73</strain>
    </source>
</reference>
<feature type="region of interest" description="Disordered" evidence="1">
    <location>
        <begin position="1"/>
        <end position="90"/>
    </location>
</feature>
<evidence type="ECO:0000256" key="1">
    <source>
        <dbReference type="SAM" id="MobiDB-lite"/>
    </source>
</evidence>
<feature type="compositionally biased region" description="Basic and acidic residues" evidence="1">
    <location>
        <begin position="1"/>
        <end position="15"/>
    </location>
</feature>
<keyword evidence="2" id="KW-0378">Hydrolase</keyword>
<name>A0ABD5UFA3_9EURY</name>